<evidence type="ECO:0000313" key="17">
    <source>
        <dbReference type="EMBL" id="ANF17028.1"/>
    </source>
</evidence>
<evidence type="ECO:0000256" key="12">
    <source>
        <dbReference type="ARBA" id="ARBA00023157"/>
    </source>
</evidence>
<feature type="binding site" evidence="14">
    <location>
        <begin position="11"/>
        <end position="18"/>
    </location>
    <ligand>
        <name>ATP</name>
        <dbReference type="ChEBI" id="CHEBI:30616"/>
    </ligand>
</feature>
<dbReference type="EC" id="2.8.1.13" evidence="3 14"/>
<evidence type="ECO:0000256" key="5">
    <source>
        <dbReference type="ARBA" id="ARBA00022490"/>
    </source>
</evidence>
<dbReference type="Pfam" id="PF03054">
    <property type="entry name" value="tRNA_Me_trans"/>
    <property type="match status" value="1"/>
</dbReference>
<dbReference type="NCBIfam" id="NF001138">
    <property type="entry name" value="PRK00143.1"/>
    <property type="match status" value="1"/>
</dbReference>
<dbReference type="EMBL" id="CP011299">
    <property type="protein sequence ID" value="ANF17028.1"/>
    <property type="molecule type" value="Genomic_DNA"/>
</dbReference>
<evidence type="ECO:0000256" key="1">
    <source>
        <dbReference type="ARBA" id="ARBA00004496"/>
    </source>
</evidence>
<comment type="function">
    <text evidence="14">Catalyzes the 2-thiolation of uridine at the wobble position (U34) of tRNA(Lys), tRNA(Glu) and tRNA(Gln), leading to the formation of s(2)U34, the first step of tRNA-mnm(5)s(2)U34 synthesis. Sulfur is provided by IscS, via a sulfur-relay system. Binds ATP and its substrate tRNAs.</text>
</comment>
<feature type="domain" description="tRNA-specific 2-thiouridylase MnmA-like central" evidence="16">
    <location>
        <begin position="208"/>
        <end position="275"/>
    </location>
</feature>
<organism evidence="17 18">
    <name type="scientific">Buchnera aphidicola subsp. Schlechtendalia chinensis</name>
    <dbReference type="NCBI Taxonomy" id="118110"/>
    <lineage>
        <taxon>Bacteria</taxon>
        <taxon>Pseudomonadati</taxon>
        <taxon>Pseudomonadota</taxon>
        <taxon>Gammaproteobacteria</taxon>
        <taxon>Enterobacterales</taxon>
        <taxon>Erwiniaceae</taxon>
        <taxon>Buchnera</taxon>
    </lineage>
</organism>
<dbReference type="Gene3D" id="3.40.50.620">
    <property type="entry name" value="HUPs"/>
    <property type="match status" value="1"/>
</dbReference>
<evidence type="ECO:0000259" key="15">
    <source>
        <dbReference type="Pfam" id="PF20258"/>
    </source>
</evidence>
<gene>
    <name evidence="14 17" type="primary">mnmA</name>
    <name evidence="17" type="ORF">XW81_01225</name>
</gene>
<evidence type="ECO:0000256" key="3">
    <source>
        <dbReference type="ARBA" id="ARBA00011949"/>
    </source>
</evidence>
<dbReference type="Gene3D" id="2.30.30.280">
    <property type="entry name" value="Adenine nucleotide alpha hydrolases-like domains"/>
    <property type="match status" value="1"/>
</dbReference>
<dbReference type="GO" id="GO:0103016">
    <property type="term" value="F:tRNA-uridine 2-sulfurtransferase activity"/>
    <property type="evidence" value="ECO:0007669"/>
    <property type="project" value="UniProtKB-EC"/>
</dbReference>
<dbReference type="PANTHER" id="PTHR11933">
    <property type="entry name" value="TRNA 5-METHYLAMINOMETHYL-2-THIOURIDYLATE -METHYLTRANSFERASE"/>
    <property type="match status" value="1"/>
</dbReference>
<dbReference type="Proteomes" id="UP000077654">
    <property type="component" value="Chromosome"/>
</dbReference>
<accession>A0A172WDH0</accession>
<comment type="subcellular location">
    <subcellularLocation>
        <location evidence="1 14">Cytoplasm</location>
    </subcellularLocation>
</comment>
<evidence type="ECO:0000256" key="9">
    <source>
        <dbReference type="ARBA" id="ARBA00022741"/>
    </source>
</evidence>
<keyword evidence="9 14" id="KW-0547">Nucleotide-binding</keyword>
<feature type="region of interest" description="Interaction with tRNA" evidence="14">
    <location>
        <begin position="311"/>
        <end position="312"/>
    </location>
</feature>
<dbReference type="STRING" id="118110.XW81_01225"/>
<evidence type="ECO:0000256" key="10">
    <source>
        <dbReference type="ARBA" id="ARBA00022840"/>
    </source>
</evidence>
<keyword evidence="18" id="KW-1185">Reference proteome</keyword>
<feature type="site" description="Interaction with tRNA" evidence="14">
    <location>
        <position position="128"/>
    </location>
</feature>
<dbReference type="Gene3D" id="2.40.30.10">
    <property type="entry name" value="Translation factors"/>
    <property type="match status" value="1"/>
</dbReference>
<comment type="similarity">
    <text evidence="2 14">Belongs to the MnmA/TRMU family.</text>
</comment>
<feature type="region of interest" description="Interaction with target base in tRNA" evidence="14">
    <location>
        <begin position="97"/>
        <end position="99"/>
    </location>
</feature>
<feature type="active site" description="Cysteine persulfide intermediate" evidence="14">
    <location>
        <position position="199"/>
    </location>
</feature>
<dbReference type="PANTHER" id="PTHR11933:SF5">
    <property type="entry name" value="MITOCHONDRIAL TRNA-SPECIFIC 2-THIOURIDYLASE 1"/>
    <property type="match status" value="1"/>
</dbReference>
<dbReference type="NCBIfam" id="TIGR00420">
    <property type="entry name" value="trmU"/>
    <property type="match status" value="1"/>
</dbReference>
<keyword evidence="10 14" id="KW-0067">ATP-binding</keyword>
<dbReference type="AlphaFoldDB" id="A0A172WDH0"/>
<dbReference type="Pfam" id="PF20258">
    <property type="entry name" value="tRNA_Me_trans_C"/>
    <property type="match status" value="1"/>
</dbReference>
<dbReference type="SUPFAM" id="SSF52402">
    <property type="entry name" value="Adenine nucleotide alpha hydrolases-like"/>
    <property type="match status" value="1"/>
</dbReference>
<evidence type="ECO:0000256" key="2">
    <source>
        <dbReference type="ARBA" id="ARBA00006191"/>
    </source>
</evidence>
<dbReference type="GO" id="GO:0005524">
    <property type="term" value="F:ATP binding"/>
    <property type="evidence" value="ECO:0007669"/>
    <property type="project" value="UniProtKB-KW"/>
</dbReference>
<keyword evidence="8 14" id="KW-0819">tRNA processing</keyword>
<dbReference type="GO" id="GO:0005737">
    <property type="term" value="C:cytoplasm"/>
    <property type="evidence" value="ECO:0007669"/>
    <property type="project" value="UniProtKB-SubCell"/>
</dbReference>
<feature type="disulfide bond" description="Alternate" evidence="14">
    <location>
        <begin position="102"/>
        <end position="199"/>
    </location>
</feature>
<protein>
    <recommendedName>
        <fullName evidence="4 14">tRNA-specific 2-thiouridylase MnmA</fullName>
        <ecNumber evidence="3 14">2.8.1.13</ecNumber>
    </recommendedName>
</protein>
<evidence type="ECO:0000256" key="6">
    <source>
        <dbReference type="ARBA" id="ARBA00022555"/>
    </source>
</evidence>
<dbReference type="InterPro" id="IPR004506">
    <property type="entry name" value="MnmA-like"/>
</dbReference>
<evidence type="ECO:0000256" key="13">
    <source>
        <dbReference type="ARBA" id="ARBA00051542"/>
    </source>
</evidence>
<comment type="catalytic activity">
    <reaction evidence="13 14">
        <text>S-sulfanyl-L-cysteinyl-[protein] + uridine(34) in tRNA + AH2 + ATP = 2-thiouridine(34) in tRNA + L-cysteinyl-[protein] + A + AMP + diphosphate + H(+)</text>
        <dbReference type="Rhea" id="RHEA:47032"/>
        <dbReference type="Rhea" id="RHEA-COMP:10131"/>
        <dbReference type="Rhea" id="RHEA-COMP:11726"/>
        <dbReference type="Rhea" id="RHEA-COMP:11727"/>
        <dbReference type="Rhea" id="RHEA-COMP:11728"/>
        <dbReference type="ChEBI" id="CHEBI:13193"/>
        <dbReference type="ChEBI" id="CHEBI:15378"/>
        <dbReference type="ChEBI" id="CHEBI:17499"/>
        <dbReference type="ChEBI" id="CHEBI:29950"/>
        <dbReference type="ChEBI" id="CHEBI:30616"/>
        <dbReference type="ChEBI" id="CHEBI:33019"/>
        <dbReference type="ChEBI" id="CHEBI:61963"/>
        <dbReference type="ChEBI" id="CHEBI:65315"/>
        <dbReference type="ChEBI" id="CHEBI:87170"/>
        <dbReference type="ChEBI" id="CHEBI:456215"/>
        <dbReference type="EC" id="2.8.1.13"/>
    </reaction>
</comment>
<dbReference type="InterPro" id="IPR046884">
    <property type="entry name" value="MnmA-like_central"/>
</dbReference>
<proteinExistence type="inferred from homology"/>
<evidence type="ECO:0000256" key="4">
    <source>
        <dbReference type="ARBA" id="ARBA00013805"/>
    </source>
</evidence>
<evidence type="ECO:0000256" key="11">
    <source>
        <dbReference type="ARBA" id="ARBA00022884"/>
    </source>
</evidence>
<keyword evidence="5 14" id="KW-0963">Cytoplasm</keyword>
<keyword evidence="7 14" id="KW-0808">Transferase</keyword>
<feature type="site" description="Interaction with tRNA" evidence="14">
    <location>
        <position position="344"/>
    </location>
</feature>
<dbReference type="FunFam" id="3.40.50.620:FF:000004">
    <property type="entry name" value="tRNA-specific 2-thiouridylase MnmA"/>
    <property type="match status" value="1"/>
</dbReference>
<dbReference type="InterPro" id="IPR046885">
    <property type="entry name" value="MnmA-like_C"/>
</dbReference>
<feature type="active site" description="Nucleophile" evidence="14">
    <location>
        <position position="102"/>
    </location>
</feature>
<dbReference type="OrthoDB" id="9800696at2"/>
<dbReference type="HAMAP" id="MF_00144">
    <property type="entry name" value="tRNA_thiouridyl_MnmA"/>
    <property type="match status" value="1"/>
</dbReference>
<dbReference type="RefSeq" id="WP_075474129.1">
    <property type="nucleotide sequence ID" value="NZ_CP011299.1"/>
</dbReference>
<feature type="binding site" evidence="14">
    <location>
        <position position="127"/>
    </location>
    <ligand>
        <name>ATP</name>
        <dbReference type="ChEBI" id="CHEBI:30616"/>
    </ligand>
</feature>
<evidence type="ECO:0000313" key="18">
    <source>
        <dbReference type="Proteomes" id="UP000077654"/>
    </source>
</evidence>
<dbReference type="FunFam" id="2.40.30.10:FF:000023">
    <property type="entry name" value="tRNA-specific 2-thiouridylase MnmA"/>
    <property type="match status" value="1"/>
</dbReference>
<keyword evidence="12 14" id="KW-1015">Disulfide bond</keyword>
<comment type="subunit">
    <text evidence="14">Interacts with TusE.</text>
</comment>
<dbReference type="GO" id="GO:0002143">
    <property type="term" value="P:tRNA wobble position uridine thiolation"/>
    <property type="evidence" value="ECO:0007669"/>
    <property type="project" value="TreeGrafter"/>
</dbReference>
<feature type="domain" description="tRNA-specific 2-thiouridylase MnmA-like C-terminal" evidence="15">
    <location>
        <begin position="286"/>
        <end position="360"/>
    </location>
</feature>
<keyword evidence="6 14" id="KW-0820">tRNA-binding</keyword>
<dbReference type="InterPro" id="IPR023382">
    <property type="entry name" value="MnmA-like_central_sf"/>
</dbReference>
<dbReference type="Pfam" id="PF20259">
    <property type="entry name" value="tRNA_Me_trans_M"/>
    <property type="match status" value="1"/>
</dbReference>
<dbReference type="InterPro" id="IPR014729">
    <property type="entry name" value="Rossmann-like_a/b/a_fold"/>
</dbReference>
<feature type="region of interest" description="Interaction with tRNA" evidence="14">
    <location>
        <begin position="149"/>
        <end position="151"/>
    </location>
</feature>
<dbReference type="FunFam" id="2.30.30.280:FF:000001">
    <property type="entry name" value="tRNA-specific 2-thiouridylase MnmA"/>
    <property type="match status" value="1"/>
</dbReference>
<dbReference type="GO" id="GO:0000049">
    <property type="term" value="F:tRNA binding"/>
    <property type="evidence" value="ECO:0007669"/>
    <property type="project" value="UniProtKB-KW"/>
</dbReference>
<evidence type="ECO:0000259" key="16">
    <source>
        <dbReference type="Pfam" id="PF20259"/>
    </source>
</evidence>
<dbReference type="CDD" id="cd01998">
    <property type="entry name" value="MnmA_TRMU-like"/>
    <property type="match status" value="1"/>
</dbReference>
<reference evidence="17 18" key="1">
    <citation type="submission" date="2015-04" db="EMBL/GenBank/DDBJ databases">
        <title>Buchnera aphidicola assembly.</title>
        <authorList>
            <person name="Zhang Y."/>
        </authorList>
    </citation>
    <scope>NUCLEOTIDE SEQUENCE [LARGE SCALE GENOMIC DNA]</scope>
    <source>
        <strain evidence="17 18">SC</strain>
    </source>
</reference>
<feature type="binding site" evidence="14">
    <location>
        <position position="37"/>
    </location>
    <ligand>
        <name>ATP</name>
        <dbReference type="ChEBI" id="CHEBI:30616"/>
    </ligand>
</feature>
<name>A0A172WDH0_BUCSC</name>
<evidence type="ECO:0000256" key="7">
    <source>
        <dbReference type="ARBA" id="ARBA00022679"/>
    </source>
</evidence>
<evidence type="ECO:0000256" key="14">
    <source>
        <dbReference type="HAMAP-Rule" id="MF_00144"/>
    </source>
</evidence>
<keyword evidence="11 14" id="KW-0694">RNA-binding</keyword>
<dbReference type="PATRIC" id="fig|118110.3.peg.245"/>
<evidence type="ECO:0000256" key="8">
    <source>
        <dbReference type="ARBA" id="ARBA00022694"/>
    </source>
</evidence>
<sequence length="369" mass="42455">MLKFKKKVVLAMSGGVDSSVSAWILKNKNYHVEGLFMKNWEENDNNTYCSSKKDLEDAECVCDQLGIHLNKVNFSFEYWEYVFKKFLKEYKLGKTPNPDVLCNKEIKFKAFYEFAINNLGADFIATGHYVRRKDFKKLSFLLRGVDFKKDQSYFLYTINKHILKKCLFPLGKMTKDVVRKIAKRLNLVVFNKKDSTGICFINPKNFNNFLNTYIPQKKGNIITTSGKIIGLHKGLAYYTLGQRKGLGIGGMDGVKNIPWYVIEKDIICNSLIVAQGVNNHYLMSIGLIAYRLHWINEIEINDCYLCSVKVRYCQKDVECKISIYKEKMVKVLFKYPISSITPGQSVVFYLSELCLGGGIIKSRLPILTL</sequence>